<feature type="domain" description="Peptidase M24" evidence="3">
    <location>
        <begin position="148"/>
        <end position="352"/>
    </location>
</feature>
<dbReference type="SUPFAM" id="SSF53092">
    <property type="entry name" value="Creatinase/prolidase N-terminal domain"/>
    <property type="match status" value="1"/>
</dbReference>
<dbReference type="GO" id="GO:0008235">
    <property type="term" value="F:metalloexopeptidase activity"/>
    <property type="evidence" value="ECO:0007669"/>
    <property type="project" value="UniProtKB-ARBA"/>
</dbReference>
<dbReference type="CDD" id="cd01092">
    <property type="entry name" value="APP-like"/>
    <property type="match status" value="1"/>
</dbReference>
<dbReference type="Gene3D" id="3.90.230.10">
    <property type="entry name" value="Creatinase/methionine aminopeptidase superfamily"/>
    <property type="match status" value="1"/>
</dbReference>
<dbReference type="InterPro" id="IPR029149">
    <property type="entry name" value="Creatin/AminoP/Spt16_N"/>
</dbReference>
<accession>A0A073AZH6</accession>
<dbReference type="Gene3D" id="3.40.350.10">
    <property type="entry name" value="Creatinase/prolidase N-terminal domain"/>
    <property type="match status" value="1"/>
</dbReference>
<feature type="domain" description="Creatinase N-terminal" evidence="4">
    <location>
        <begin position="8"/>
        <end position="141"/>
    </location>
</feature>
<dbReference type="InterPro" id="IPR000587">
    <property type="entry name" value="Creatinase_N"/>
</dbReference>
<comment type="caution">
    <text evidence="5">The sequence shown here is derived from an EMBL/GenBank/DDBJ whole genome shotgun (WGS) entry which is preliminary data.</text>
</comment>
<evidence type="ECO:0000256" key="2">
    <source>
        <dbReference type="ARBA" id="ARBA00022801"/>
    </source>
</evidence>
<evidence type="ECO:0000313" key="6">
    <source>
        <dbReference type="Proteomes" id="UP000031419"/>
    </source>
</evidence>
<dbReference type="GO" id="GO:0046872">
    <property type="term" value="F:metal ion binding"/>
    <property type="evidence" value="ECO:0007669"/>
    <property type="project" value="UniProtKB-KW"/>
</dbReference>
<dbReference type="Proteomes" id="UP000031419">
    <property type="component" value="Unassembled WGS sequence"/>
</dbReference>
<dbReference type="GO" id="GO:0004177">
    <property type="term" value="F:aminopeptidase activity"/>
    <property type="evidence" value="ECO:0007669"/>
    <property type="project" value="UniProtKB-ARBA"/>
</dbReference>
<dbReference type="EMBL" id="JNVU01000020">
    <property type="protein sequence ID" value="KEI44790.1"/>
    <property type="molecule type" value="Genomic_DNA"/>
</dbReference>
<dbReference type="PRINTS" id="PR00599">
    <property type="entry name" value="MAPEPTIDASE"/>
</dbReference>
<proteinExistence type="predicted"/>
<dbReference type="InterPro" id="IPR001131">
    <property type="entry name" value="Peptidase_M24B_aminopep-P_CS"/>
</dbReference>
<dbReference type="Pfam" id="PF01321">
    <property type="entry name" value="Creatinase_N"/>
    <property type="match status" value="1"/>
</dbReference>
<dbReference type="SUPFAM" id="SSF55920">
    <property type="entry name" value="Creatinase/aminopeptidase"/>
    <property type="match status" value="1"/>
</dbReference>
<keyword evidence="1" id="KW-0479">Metal-binding</keyword>
<name>A0A073AZH6_9PSEU</name>
<dbReference type="OrthoDB" id="9806388at2"/>
<dbReference type="STRING" id="28042.GU90_08400"/>
<organism evidence="5 6">
    <name type="scientific">Saccharopolyspora rectivirgula</name>
    <dbReference type="NCBI Taxonomy" id="28042"/>
    <lineage>
        <taxon>Bacteria</taxon>
        <taxon>Bacillati</taxon>
        <taxon>Actinomycetota</taxon>
        <taxon>Actinomycetes</taxon>
        <taxon>Pseudonocardiales</taxon>
        <taxon>Pseudonocardiaceae</taxon>
        <taxon>Saccharopolyspora</taxon>
    </lineage>
</organism>
<evidence type="ECO:0000259" key="3">
    <source>
        <dbReference type="Pfam" id="PF00557"/>
    </source>
</evidence>
<dbReference type="RefSeq" id="WP_029720295.1">
    <property type="nucleotide sequence ID" value="NZ_JNVU01000020.1"/>
</dbReference>
<gene>
    <name evidence="5" type="ORF">GU90_08400</name>
</gene>
<protein>
    <submittedName>
        <fullName evidence="5">X-Pro dipeptidase</fullName>
    </submittedName>
</protein>
<dbReference type="PANTHER" id="PTHR46112:SF8">
    <property type="entry name" value="CYTOPLASMIC PEPTIDASE PEPQ-RELATED"/>
    <property type="match status" value="1"/>
</dbReference>
<dbReference type="InterPro" id="IPR036005">
    <property type="entry name" value="Creatinase/aminopeptidase-like"/>
</dbReference>
<sequence length="369" mass="40253">MPETHIRRRHALRNLLRERELDAMLVTNLLNIRYLTGFTGSNAALLVHAADGPNSEDRTVFCTDGRYLTQAGEEVPDLATVIERASDVALAERAASSAALFRRTGFESHHVSVEHFDLLDRAFGAVELVRAPGLVEQLRVVKDEGEIESLRKACAVADRALADLVEQGGIRPGRTELEVARELESRMIEHGAEGPSFETIVAAGENSAVPHHRPGQYVLRDGDFVKIDFGALVEGYHSDMTRTLVIGQPADWQREIYEVVRAAQRAGREAVRDGADVRETDSAARKVIEDAGYGEYFLHSLGHGVGLEIHEAPALAQRGDGRISSGMAVTVEPGIYLAGQGGVRIEDTLVVRPSTPELLTLTTKELVTV</sequence>
<dbReference type="eggNOG" id="COG0006">
    <property type="taxonomic scope" value="Bacteria"/>
</dbReference>
<keyword evidence="2" id="KW-0378">Hydrolase</keyword>
<dbReference type="PROSITE" id="PS00491">
    <property type="entry name" value="PROLINE_PEPTIDASE"/>
    <property type="match status" value="1"/>
</dbReference>
<dbReference type="PANTHER" id="PTHR46112">
    <property type="entry name" value="AMINOPEPTIDASE"/>
    <property type="match status" value="1"/>
</dbReference>
<dbReference type="AlphaFoldDB" id="A0A073AZH6"/>
<dbReference type="InterPro" id="IPR050659">
    <property type="entry name" value="Peptidase_M24B"/>
</dbReference>
<keyword evidence="6" id="KW-1185">Reference proteome</keyword>
<evidence type="ECO:0000256" key="1">
    <source>
        <dbReference type="ARBA" id="ARBA00022723"/>
    </source>
</evidence>
<evidence type="ECO:0000313" key="5">
    <source>
        <dbReference type="EMBL" id="KEI44790.1"/>
    </source>
</evidence>
<reference evidence="5 6" key="1">
    <citation type="submission" date="2014-06" db="EMBL/GenBank/DDBJ databases">
        <title>Saccharopolyspora rectivirgula DSM-43113 Genome sequencing.</title>
        <authorList>
            <person name="Barrera C."/>
            <person name="Millon L."/>
            <person name="Rognon B."/>
            <person name="Zaugg C."/>
            <person name="Monod M."/>
        </authorList>
    </citation>
    <scope>NUCLEOTIDE SEQUENCE [LARGE SCALE GENOMIC DNA]</scope>
    <source>
        <strain evidence="5 6">DSM 43113</strain>
    </source>
</reference>
<dbReference type="Pfam" id="PF00557">
    <property type="entry name" value="Peptidase_M24"/>
    <property type="match status" value="1"/>
</dbReference>
<dbReference type="InterPro" id="IPR000994">
    <property type="entry name" value="Pept_M24"/>
</dbReference>
<dbReference type="InterPro" id="IPR001714">
    <property type="entry name" value="Pept_M24_MAP"/>
</dbReference>
<evidence type="ECO:0000259" key="4">
    <source>
        <dbReference type="Pfam" id="PF01321"/>
    </source>
</evidence>